<dbReference type="SUPFAM" id="SSF53098">
    <property type="entry name" value="Ribonuclease H-like"/>
    <property type="match status" value="1"/>
</dbReference>
<reference evidence="1" key="1">
    <citation type="submission" date="2014-08" db="EMBL/GenBank/DDBJ databases">
        <authorList>
            <person name="Senf B."/>
            <person name="Petzold A."/>
            <person name="Downie B.R."/>
            <person name="Koch P."/>
            <person name="Platzer M."/>
        </authorList>
    </citation>
    <scope>NUCLEOTIDE SEQUENCE [LARGE SCALE GENOMIC DNA]</scope>
    <source>
        <strain evidence="1">GRZ</strain>
    </source>
</reference>
<dbReference type="GeneTree" id="ENSGT00950000182812"/>
<protein>
    <recommendedName>
        <fullName evidence="3">HAT C-terminal dimerisation domain-containing protein</fullName>
    </recommendedName>
</protein>
<accession>A0A8C6Q1T6</accession>
<evidence type="ECO:0008006" key="3">
    <source>
        <dbReference type="Google" id="ProtNLM"/>
    </source>
</evidence>
<reference evidence="1" key="3">
    <citation type="submission" date="2025-09" db="UniProtKB">
        <authorList>
            <consortium name="Ensembl"/>
        </authorList>
    </citation>
    <scope>IDENTIFICATION</scope>
</reference>
<proteinExistence type="predicted"/>
<dbReference type="AlphaFoldDB" id="A0A8C6Q1T6"/>
<evidence type="ECO:0000313" key="1">
    <source>
        <dbReference type="Ensembl" id="ENSNFUP00015051203.1"/>
    </source>
</evidence>
<dbReference type="InterPro" id="IPR012337">
    <property type="entry name" value="RNaseH-like_sf"/>
</dbReference>
<keyword evidence="2" id="KW-1185">Reference proteome</keyword>
<reference evidence="1" key="2">
    <citation type="submission" date="2025-08" db="UniProtKB">
        <authorList>
            <consortium name="Ensembl"/>
        </authorList>
    </citation>
    <scope>IDENTIFICATION</scope>
</reference>
<name>A0A8C6Q1T6_NOTFU</name>
<dbReference type="PANTHER" id="PTHR45913:SF21">
    <property type="entry name" value="DUF4371 DOMAIN-CONTAINING PROTEIN"/>
    <property type="match status" value="1"/>
</dbReference>
<dbReference type="Ensembl" id="ENSNFUT00015053403.1">
    <property type="protein sequence ID" value="ENSNFUP00015051203.1"/>
    <property type="gene ID" value="ENSNFUG00015024013.1"/>
</dbReference>
<sequence>MPLTGQKCKTDRENRLNAKPLCLLCHKSLSVLKEYNILRHHTEKHQTVGAQFLEGTSERASKVQSLLASYNRSSSTIRRAFTAQEKATAASLGVSLILAKKKRPFTNSETVKECMLAVLDEVISDEKIKTSVTAAVKSQWICFTLIKDLNKAPVMSMAIDESTDKGNTAQLCVYVHFFDSDCARFREELLCLPPLKGRTTGEVFFDKISTFFQNNDLDMTRVCLLVTDGAPSIAGRINGLAMCWSAVAPGMKSLHLNVHQVVLSPKLSGHFKTVMDNVMATINFIRATSSLQHRLFRQLLSDVSAEHHELLQHNNVRWLSKGNSLECFWELRVDIEMFLHKCKQEKAEAHLNCMMDTKEVVSSIDEGQFLLELVGMQSSLTMPQELCTNGPAKFWSQINAHQFPNLKNVAVTVLSMFGSTYICEFSFSHMNAIKTNLHSSLTDSTLHYCLRIALCSYEPNIPFLVQNKKCPLWSLKYKYLPITSFFLSV</sequence>
<dbReference type="PANTHER" id="PTHR45913">
    <property type="entry name" value="EPM2A-INTERACTING PROTEIN 1"/>
    <property type="match status" value="1"/>
</dbReference>
<dbReference type="Proteomes" id="UP000694548">
    <property type="component" value="Chromosome sgr17"/>
</dbReference>
<evidence type="ECO:0000313" key="2">
    <source>
        <dbReference type="Proteomes" id="UP000694548"/>
    </source>
</evidence>
<organism evidence="1 2">
    <name type="scientific">Nothobranchius furzeri</name>
    <name type="common">Turquoise killifish</name>
    <dbReference type="NCBI Taxonomy" id="105023"/>
    <lineage>
        <taxon>Eukaryota</taxon>
        <taxon>Metazoa</taxon>
        <taxon>Chordata</taxon>
        <taxon>Craniata</taxon>
        <taxon>Vertebrata</taxon>
        <taxon>Euteleostomi</taxon>
        <taxon>Actinopterygii</taxon>
        <taxon>Neopterygii</taxon>
        <taxon>Teleostei</taxon>
        <taxon>Neoteleostei</taxon>
        <taxon>Acanthomorphata</taxon>
        <taxon>Ovalentaria</taxon>
        <taxon>Atherinomorphae</taxon>
        <taxon>Cyprinodontiformes</taxon>
        <taxon>Nothobranchiidae</taxon>
        <taxon>Nothobranchius</taxon>
    </lineage>
</organism>